<feature type="transmembrane region" description="Helical" evidence="2">
    <location>
        <begin position="42"/>
        <end position="64"/>
    </location>
</feature>
<evidence type="ECO:0000256" key="1">
    <source>
        <dbReference type="SAM" id="MobiDB-lite"/>
    </source>
</evidence>
<name>A0ABV7EKX7_9SPHN</name>
<organism evidence="3 4">
    <name type="scientific">Alteraurantiacibacter lauratis</name>
    <dbReference type="NCBI Taxonomy" id="2054627"/>
    <lineage>
        <taxon>Bacteria</taxon>
        <taxon>Pseudomonadati</taxon>
        <taxon>Pseudomonadota</taxon>
        <taxon>Alphaproteobacteria</taxon>
        <taxon>Sphingomonadales</taxon>
        <taxon>Erythrobacteraceae</taxon>
        <taxon>Alteraurantiacibacter</taxon>
    </lineage>
</organism>
<dbReference type="RefSeq" id="WP_336918335.1">
    <property type="nucleotide sequence ID" value="NZ_JBANRN010000004.1"/>
</dbReference>
<evidence type="ECO:0000313" key="3">
    <source>
        <dbReference type="EMBL" id="MFC3102060.1"/>
    </source>
</evidence>
<keyword evidence="2" id="KW-1133">Transmembrane helix</keyword>
<dbReference type="Proteomes" id="UP001595378">
    <property type="component" value="Unassembled WGS sequence"/>
</dbReference>
<keyword evidence="2" id="KW-0812">Transmembrane</keyword>
<evidence type="ECO:0008006" key="5">
    <source>
        <dbReference type="Google" id="ProtNLM"/>
    </source>
</evidence>
<sequence>MAFDPHQILRGGAAARRDDAAEASLAQPLAGTRRQRIQRLQFGVFGLAAVLLMVGLANIIIASVQENRAALPEELPPVQNEDVPRPRDPLANAGVVPELPAGTVGEPGAATASMGTDPAAVGPAAPVSTNAPGN</sequence>
<protein>
    <recommendedName>
        <fullName evidence="5">Energy transducer TonB</fullName>
    </recommendedName>
</protein>
<evidence type="ECO:0000256" key="2">
    <source>
        <dbReference type="SAM" id="Phobius"/>
    </source>
</evidence>
<keyword evidence="4" id="KW-1185">Reference proteome</keyword>
<keyword evidence="2" id="KW-0472">Membrane</keyword>
<feature type="region of interest" description="Disordered" evidence="1">
    <location>
        <begin position="73"/>
        <end position="134"/>
    </location>
</feature>
<reference evidence="4" key="1">
    <citation type="journal article" date="2019" name="Int. J. Syst. Evol. Microbiol.">
        <title>The Global Catalogue of Microorganisms (GCM) 10K type strain sequencing project: providing services to taxonomists for standard genome sequencing and annotation.</title>
        <authorList>
            <consortium name="The Broad Institute Genomics Platform"/>
            <consortium name="The Broad Institute Genome Sequencing Center for Infectious Disease"/>
            <person name="Wu L."/>
            <person name="Ma J."/>
        </authorList>
    </citation>
    <scope>NUCLEOTIDE SEQUENCE [LARGE SCALE GENOMIC DNA]</scope>
    <source>
        <strain evidence="4">KCTC 52606</strain>
    </source>
</reference>
<gene>
    <name evidence="3" type="ORF">ACFODK_14310</name>
</gene>
<comment type="caution">
    <text evidence="3">The sequence shown here is derived from an EMBL/GenBank/DDBJ whole genome shotgun (WGS) entry which is preliminary data.</text>
</comment>
<proteinExistence type="predicted"/>
<evidence type="ECO:0000313" key="4">
    <source>
        <dbReference type="Proteomes" id="UP001595378"/>
    </source>
</evidence>
<accession>A0ABV7EKX7</accession>
<dbReference type="EMBL" id="JBHRSU010000037">
    <property type="protein sequence ID" value="MFC3102060.1"/>
    <property type="molecule type" value="Genomic_DNA"/>
</dbReference>